<protein>
    <submittedName>
        <fullName evidence="1">Uncharacterized protein</fullName>
    </submittedName>
</protein>
<dbReference type="AlphaFoldDB" id="A0A4Y8CIC2"/>
<proteinExistence type="predicted"/>
<sequence>MLLFVKTCTFVADRPAVDLVCLEKKETLASQKEQSAVGVGVTSGIVVVDTGVIVTVSGNQSANSELVFASTELAWQNLNPNPGQRKPQSSIRTEQEDVHVLVVLEAKHSVQQLLALVVVIPVSIFWLAGGNMAVPIGVDGEIFTEDTGLNNALPKKIYAVS</sequence>
<evidence type="ECO:0000313" key="2">
    <source>
        <dbReference type="Proteomes" id="UP000297299"/>
    </source>
</evidence>
<dbReference type="EMBL" id="PHWZ01000652">
    <property type="protein sequence ID" value="TEY33899.1"/>
    <property type="molecule type" value="Genomic_DNA"/>
</dbReference>
<dbReference type="Proteomes" id="UP000297299">
    <property type="component" value="Unassembled WGS sequence"/>
</dbReference>
<accession>A0A4Y8CIC2</accession>
<reference evidence="1 2" key="1">
    <citation type="submission" date="2017-11" db="EMBL/GenBank/DDBJ databases">
        <title>Comparative genomics of Botrytis spp.</title>
        <authorList>
            <person name="Valero-Jimenez C.A."/>
            <person name="Tapia P."/>
            <person name="Veloso J."/>
            <person name="Silva-Moreno E."/>
            <person name="Staats M."/>
            <person name="Valdes J.H."/>
            <person name="Van Kan J.A.L."/>
        </authorList>
    </citation>
    <scope>NUCLEOTIDE SEQUENCE [LARGE SCALE GENOMIC DNA]</scope>
    <source>
        <strain evidence="1 2">MUCL2830</strain>
    </source>
</reference>
<name>A0A4Y8CIC2_9HELO</name>
<keyword evidence="2" id="KW-1185">Reference proteome</keyword>
<gene>
    <name evidence="1" type="ORF">BOTCAL_0655g00020</name>
</gene>
<organism evidence="1 2">
    <name type="scientific">Botryotinia calthae</name>
    <dbReference type="NCBI Taxonomy" id="38488"/>
    <lineage>
        <taxon>Eukaryota</taxon>
        <taxon>Fungi</taxon>
        <taxon>Dikarya</taxon>
        <taxon>Ascomycota</taxon>
        <taxon>Pezizomycotina</taxon>
        <taxon>Leotiomycetes</taxon>
        <taxon>Helotiales</taxon>
        <taxon>Sclerotiniaceae</taxon>
        <taxon>Botryotinia</taxon>
    </lineage>
</organism>
<evidence type="ECO:0000313" key="1">
    <source>
        <dbReference type="EMBL" id="TEY33899.1"/>
    </source>
</evidence>
<comment type="caution">
    <text evidence="1">The sequence shown here is derived from an EMBL/GenBank/DDBJ whole genome shotgun (WGS) entry which is preliminary data.</text>
</comment>